<keyword evidence="4" id="KW-1185">Reference proteome</keyword>
<dbReference type="RefSeq" id="WP_091408525.1">
    <property type="nucleotide sequence ID" value="NZ_FOAB01000004.1"/>
</dbReference>
<sequence length="404" mass="47498">MLTKKTKIFIIVIIALIGLLTFLEASEPEPINWFPSYAKTDKIPLGTFVSYNMIKETFNKSILKDINQPPYEFLLDNDTISGTYFFVNGSINFDEAELDRILNWVEKGNTLFVSSKSISDKLLDTLSIKTDNLVFLDDISTQPMVELVNKNLKVDKPYHYDRDTYNPYFSEIDTTNTTVLGLTQLYNDTLQIKDPKLNYIKQPFGEGEILLHSFPEAFGNYFMLTDNNYEYTQNLLSYIDFKKDILWDNHYKSGKTFYSSPLFFLLQNRYLKWAYYILLIGVLLFVIFEGKRKQRSIPIITPLKNQTLAFTRTISAMYFEKEKHKEIVEKQNLLFLDYVHHDLRIPTNTLDEKTLLDISARSNNDYEDTKTLFTYFEELSRKKLITKEELMRLYNMISEFKSKS</sequence>
<keyword evidence="1" id="KW-0472">Membrane</keyword>
<evidence type="ECO:0000256" key="1">
    <source>
        <dbReference type="SAM" id="Phobius"/>
    </source>
</evidence>
<dbReference type="Pfam" id="PF14258">
    <property type="entry name" value="DUF4350"/>
    <property type="match status" value="1"/>
</dbReference>
<dbReference type="EMBL" id="FOAB01000004">
    <property type="protein sequence ID" value="SEL40258.1"/>
    <property type="molecule type" value="Genomic_DNA"/>
</dbReference>
<accession>A0A1H7PXQ3</accession>
<keyword evidence="1" id="KW-1133">Transmembrane helix</keyword>
<feature type="domain" description="DUF4350" evidence="2">
    <location>
        <begin position="67"/>
        <end position="236"/>
    </location>
</feature>
<evidence type="ECO:0000313" key="3">
    <source>
        <dbReference type="EMBL" id="SEL40258.1"/>
    </source>
</evidence>
<proteinExistence type="predicted"/>
<protein>
    <recommendedName>
        <fullName evidence="2">DUF4350 domain-containing protein</fullName>
    </recommendedName>
</protein>
<name>A0A1H7PXQ3_AQUAM</name>
<evidence type="ECO:0000313" key="4">
    <source>
        <dbReference type="Proteomes" id="UP000198521"/>
    </source>
</evidence>
<evidence type="ECO:0000259" key="2">
    <source>
        <dbReference type="Pfam" id="PF14258"/>
    </source>
</evidence>
<dbReference type="InterPro" id="IPR025646">
    <property type="entry name" value="DUF4350"/>
</dbReference>
<dbReference type="OrthoDB" id="1111222at2"/>
<reference evidence="3 4" key="1">
    <citation type="submission" date="2016-10" db="EMBL/GenBank/DDBJ databases">
        <authorList>
            <person name="de Groot N.N."/>
        </authorList>
    </citation>
    <scope>NUCLEOTIDE SEQUENCE [LARGE SCALE GENOMIC DNA]</scope>
    <source>
        <strain evidence="3 4">DSM 25232</strain>
    </source>
</reference>
<dbReference type="STRING" id="1038014.SAMN04487910_2350"/>
<organism evidence="3 4">
    <name type="scientific">Aquimarina amphilecti</name>
    <dbReference type="NCBI Taxonomy" id="1038014"/>
    <lineage>
        <taxon>Bacteria</taxon>
        <taxon>Pseudomonadati</taxon>
        <taxon>Bacteroidota</taxon>
        <taxon>Flavobacteriia</taxon>
        <taxon>Flavobacteriales</taxon>
        <taxon>Flavobacteriaceae</taxon>
        <taxon>Aquimarina</taxon>
    </lineage>
</organism>
<dbReference type="Proteomes" id="UP000198521">
    <property type="component" value="Unassembled WGS sequence"/>
</dbReference>
<keyword evidence="1" id="KW-0812">Transmembrane</keyword>
<dbReference type="AlphaFoldDB" id="A0A1H7PXQ3"/>
<feature type="transmembrane region" description="Helical" evidence="1">
    <location>
        <begin position="270"/>
        <end position="288"/>
    </location>
</feature>
<gene>
    <name evidence="3" type="ORF">SAMN04487910_2350</name>
</gene>